<dbReference type="InterPro" id="IPR015943">
    <property type="entry name" value="WD40/YVTN_repeat-like_dom_sf"/>
</dbReference>
<dbReference type="Proteomes" id="UP000245839">
    <property type="component" value="Unassembled WGS sequence"/>
</dbReference>
<accession>A0A2Y9ABC9</accession>
<feature type="signal peptide" evidence="1">
    <location>
        <begin position="1"/>
        <end position="17"/>
    </location>
</feature>
<keyword evidence="5" id="KW-1185">Reference proteome</keyword>
<dbReference type="PANTHER" id="PTHR34512:SF30">
    <property type="entry name" value="OUTER MEMBRANE PROTEIN ASSEMBLY FACTOR BAMB"/>
    <property type="match status" value="1"/>
</dbReference>
<reference evidence="3 5" key="2">
    <citation type="submission" date="2018-03" db="EMBL/GenBank/DDBJ databases">
        <title>Genomic Encyclopedia of Archaeal and Bacterial Type Strains, Phase II (KMG-II): from individual species to whole genera.</title>
        <authorList>
            <person name="Goeker M."/>
        </authorList>
    </citation>
    <scope>NUCLEOTIDE SEQUENCE [LARGE SCALE GENOMIC DNA]</scope>
    <source>
        <strain evidence="3 5">DSM 25227</strain>
    </source>
</reference>
<dbReference type="SMART" id="SM00564">
    <property type="entry name" value="PQQ"/>
    <property type="match status" value="5"/>
</dbReference>
<dbReference type="RefSeq" id="WP_109563508.1">
    <property type="nucleotide sequence ID" value="NZ_QGDJ01000002.1"/>
</dbReference>
<dbReference type="EMBL" id="UETC01000002">
    <property type="protein sequence ID" value="SSA41580.1"/>
    <property type="molecule type" value="Genomic_DNA"/>
</dbReference>
<feature type="domain" description="Pyrrolo-quinoline quinone repeat" evidence="2">
    <location>
        <begin position="125"/>
        <end position="358"/>
    </location>
</feature>
<dbReference type="Gene3D" id="2.130.10.10">
    <property type="entry name" value="YVTN repeat-like/Quinoprotein amine dehydrogenase"/>
    <property type="match status" value="1"/>
</dbReference>
<dbReference type="PROSITE" id="PS51257">
    <property type="entry name" value="PROKAR_LIPOPROTEIN"/>
    <property type="match status" value="1"/>
</dbReference>
<dbReference type="Proteomes" id="UP000251571">
    <property type="component" value="Unassembled WGS sequence"/>
</dbReference>
<dbReference type="PANTHER" id="PTHR34512">
    <property type="entry name" value="CELL SURFACE PROTEIN"/>
    <property type="match status" value="1"/>
</dbReference>
<protein>
    <submittedName>
        <fullName evidence="3 4">Outer membrane protein assembly factor BamB</fullName>
    </submittedName>
</protein>
<dbReference type="EMBL" id="QGDJ01000002">
    <property type="protein sequence ID" value="PWJ21170.1"/>
    <property type="molecule type" value="Genomic_DNA"/>
</dbReference>
<dbReference type="OrthoDB" id="5290752at2"/>
<name>A0A2Y9ABC9_9RHOB</name>
<evidence type="ECO:0000313" key="4">
    <source>
        <dbReference type="EMBL" id="SSA41580.1"/>
    </source>
</evidence>
<dbReference type="Pfam" id="PF13360">
    <property type="entry name" value="PQQ_2"/>
    <property type="match status" value="1"/>
</dbReference>
<evidence type="ECO:0000313" key="3">
    <source>
        <dbReference type="EMBL" id="PWJ21170.1"/>
    </source>
</evidence>
<reference evidence="4 6" key="1">
    <citation type="submission" date="2016-10" db="EMBL/GenBank/DDBJ databases">
        <authorList>
            <person name="Cai Z."/>
        </authorList>
    </citation>
    <scope>NUCLEOTIDE SEQUENCE [LARGE SCALE GENOMIC DNA]</scope>
    <source>
        <strain evidence="4 6">DSM 25227</strain>
    </source>
</reference>
<dbReference type="AlphaFoldDB" id="A0A2Y9ABC9"/>
<evidence type="ECO:0000256" key="1">
    <source>
        <dbReference type="SAM" id="SignalP"/>
    </source>
</evidence>
<dbReference type="SUPFAM" id="SSF50998">
    <property type="entry name" value="Quinoprotein alcohol dehydrogenase-like"/>
    <property type="match status" value="1"/>
</dbReference>
<organism evidence="4 6">
    <name type="scientific">Jannaschia seohaensis</name>
    <dbReference type="NCBI Taxonomy" id="475081"/>
    <lineage>
        <taxon>Bacteria</taxon>
        <taxon>Pseudomonadati</taxon>
        <taxon>Pseudomonadota</taxon>
        <taxon>Alphaproteobacteria</taxon>
        <taxon>Rhodobacterales</taxon>
        <taxon>Roseobacteraceae</taxon>
        <taxon>Jannaschia</taxon>
    </lineage>
</organism>
<dbReference type="InterPro" id="IPR011047">
    <property type="entry name" value="Quinoprotein_ADH-like_sf"/>
</dbReference>
<gene>
    <name evidence="3" type="ORF">BCF38_102420</name>
    <name evidence="4" type="ORF">SAMN05421539_102420</name>
</gene>
<keyword evidence="1" id="KW-0732">Signal</keyword>
<sequence>MTLRTGFLLATAALALAACAEKEEILPGERLAVRPGEVGSVLAEAAQDVSSELVPLTLAPPQRLDAWPMRVGNAANDPPHATLAAEPGRVWTADIGAGDSRRLRIAADPVSDGSRIFTMDAQSGVAATTLAGERVWSRALVPVTENASDAAGGGLAAVDGTLYATTGFGELHALDAATGERRWVQELDAPLTTPKVAGGLVYVVSRDNRAWAIEADTGRIRWDIPAGPSEAAMATAPAPALTDRLVIFPFASGEVIAALRQSGIRVWGSSVAGQRRGVASGFVGDITGDPVVADGSVYAGTTSGRLVALERASGLRRWTADDGAVSPVVAAGGSIFAVTDRAQLVRLQAETGEVIWRTDLPFYRSIRLRRREGVFVHYGPVLAGGRLWVASSDGALRGFDPETGELAAQAEVPGGAASRPIALGDALYVVGRNGELHAFR</sequence>
<dbReference type="InterPro" id="IPR018391">
    <property type="entry name" value="PQQ_b-propeller_rpt"/>
</dbReference>
<evidence type="ECO:0000259" key="2">
    <source>
        <dbReference type="Pfam" id="PF13360"/>
    </source>
</evidence>
<dbReference type="InterPro" id="IPR002372">
    <property type="entry name" value="PQQ_rpt_dom"/>
</dbReference>
<evidence type="ECO:0000313" key="6">
    <source>
        <dbReference type="Proteomes" id="UP000251571"/>
    </source>
</evidence>
<feature type="chain" id="PRO_5036058897" evidence="1">
    <location>
        <begin position="18"/>
        <end position="440"/>
    </location>
</feature>
<evidence type="ECO:0000313" key="5">
    <source>
        <dbReference type="Proteomes" id="UP000245839"/>
    </source>
</evidence>
<proteinExistence type="predicted"/>